<dbReference type="Gene3D" id="3.40.50.150">
    <property type="entry name" value="Vaccinia Virus protein VP39"/>
    <property type="match status" value="1"/>
</dbReference>
<dbReference type="EMBL" id="ADMC01000022">
    <property type="protein sequence ID" value="EHP47696.1"/>
    <property type="molecule type" value="Genomic_DNA"/>
</dbReference>
<protein>
    <recommendedName>
        <fullName evidence="4">Methyltransferase type 11 domain-containing protein</fullName>
    </recommendedName>
</protein>
<gene>
    <name evidence="5" type="ORF">HMPREF9449_01549</name>
</gene>
<evidence type="ECO:0000256" key="1">
    <source>
        <dbReference type="ARBA" id="ARBA00022603"/>
    </source>
</evidence>
<keyword evidence="2" id="KW-0808">Transferase</keyword>
<dbReference type="InterPro" id="IPR013216">
    <property type="entry name" value="Methyltransf_11"/>
</dbReference>
<dbReference type="RefSeq" id="WP_009136697.1">
    <property type="nucleotide sequence ID" value="NZ_JH594596.1"/>
</dbReference>
<dbReference type="HOGENOM" id="CLU_049749_4_0_10"/>
<dbReference type="PANTHER" id="PTHR43464">
    <property type="entry name" value="METHYLTRANSFERASE"/>
    <property type="match status" value="1"/>
</dbReference>
<evidence type="ECO:0000259" key="4">
    <source>
        <dbReference type="Pfam" id="PF08241"/>
    </source>
</evidence>
<evidence type="ECO:0000256" key="3">
    <source>
        <dbReference type="ARBA" id="ARBA00022691"/>
    </source>
</evidence>
<dbReference type="eggNOG" id="COG0500">
    <property type="taxonomic scope" value="Bacteria"/>
</dbReference>
<name>H1DH13_9BACT</name>
<dbReference type="GO" id="GO:0008757">
    <property type="term" value="F:S-adenosylmethionine-dependent methyltransferase activity"/>
    <property type="evidence" value="ECO:0007669"/>
    <property type="project" value="InterPro"/>
</dbReference>
<keyword evidence="1" id="KW-0489">Methyltransferase</keyword>
<dbReference type="AlphaFoldDB" id="H1DH13"/>
<dbReference type="STRING" id="742817.HMPREF9449_01549"/>
<comment type="caution">
    <text evidence="5">The sequence shown here is derived from an EMBL/GenBank/DDBJ whole genome shotgun (WGS) entry which is preliminary data.</text>
</comment>
<dbReference type="PATRIC" id="fig|742817.3.peg.1649"/>
<dbReference type="Pfam" id="PF08241">
    <property type="entry name" value="Methyltransf_11"/>
    <property type="match status" value="1"/>
</dbReference>
<dbReference type="SUPFAM" id="SSF53335">
    <property type="entry name" value="S-adenosyl-L-methionine-dependent methyltransferases"/>
    <property type="match status" value="1"/>
</dbReference>
<feature type="domain" description="Methyltransferase type 11" evidence="4">
    <location>
        <begin position="47"/>
        <end position="141"/>
    </location>
</feature>
<keyword evidence="3" id="KW-0949">S-adenosyl-L-methionine</keyword>
<keyword evidence="6" id="KW-1185">Reference proteome</keyword>
<reference evidence="5 6" key="1">
    <citation type="submission" date="2012-01" db="EMBL/GenBank/DDBJ databases">
        <title>The Genome Sequence of Odoribacter laneus YIT 12061.</title>
        <authorList>
            <consortium name="The Broad Institute Genome Sequencing Platform"/>
            <person name="Earl A."/>
            <person name="Ward D."/>
            <person name="Feldgarden M."/>
            <person name="Gevers D."/>
            <person name="Morotomi M."/>
            <person name="Young S.K."/>
            <person name="Zeng Q."/>
            <person name="Gargeya S."/>
            <person name="Fitzgerald M."/>
            <person name="Haas B."/>
            <person name="Abouelleil A."/>
            <person name="Alvarado L."/>
            <person name="Arachchi H.M."/>
            <person name="Berlin A."/>
            <person name="Chapman S.B."/>
            <person name="Gearin G."/>
            <person name="Goldberg J."/>
            <person name="Griggs A."/>
            <person name="Gujja S."/>
            <person name="Hansen M."/>
            <person name="Heiman D."/>
            <person name="Howarth C."/>
            <person name="Larimer J."/>
            <person name="Lui A."/>
            <person name="MacDonald P.J.P."/>
            <person name="McCowen C."/>
            <person name="Montmayeur A."/>
            <person name="Murphy C."/>
            <person name="Neiman D."/>
            <person name="Pearson M."/>
            <person name="Priest M."/>
            <person name="Roberts A."/>
            <person name="Saif S."/>
            <person name="Shea T."/>
            <person name="Sisk P."/>
            <person name="Stolte C."/>
            <person name="Sykes S."/>
            <person name="Wortman J."/>
            <person name="Nusbaum C."/>
            <person name="Birren B."/>
        </authorList>
    </citation>
    <scope>NUCLEOTIDE SEQUENCE [LARGE SCALE GENOMIC DNA]</scope>
    <source>
        <strain evidence="5 6">YIT 12061</strain>
    </source>
</reference>
<dbReference type="PANTHER" id="PTHR43464:SF19">
    <property type="entry name" value="UBIQUINONE BIOSYNTHESIS O-METHYLTRANSFERASE, MITOCHONDRIAL"/>
    <property type="match status" value="1"/>
</dbReference>
<accession>H1DH13</accession>
<organism evidence="5 6">
    <name type="scientific">Odoribacter laneus YIT 12061</name>
    <dbReference type="NCBI Taxonomy" id="742817"/>
    <lineage>
        <taxon>Bacteria</taxon>
        <taxon>Pseudomonadati</taxon>
        <taxon>Bacteroidota</taxon>
        <taxon>Bacteroidia</taxon>
        <taxon>Bacteroidales</taxon>
        <taxon>Odoribacteraceae</taxon>
        <taxon>Odoribacter</taxon>
    </lineage>
</organism>
<evidence type="ECO:0000313" key="5">
    <source>
        <dbReference type="EMBL" id="EHP47696.1"/>
    </source>
</evidence>
<dbReference type="CDD" id="cd02440">
    <property type="entry name" value="AdoMet_MTases"/>
    <property type="match status" value="1"/>
</dbReference>
<proteinExistence type="predicted"/>
<dbReference type="Proteomes" id="UP000004892">
    <property type="component" value="Unassembled WGS sequence"/>
</dbReference>
<sequence length="244" mass="28257">MKENKYDEECFFNQYSQMLRSLEGLKGAGEWPVLKAVLPDFQGKRVLDLGCGFGWHCRYAIEHGALSAVGIDLSEKMIKEAKKRNAFPQIEYRCMAIEDFDFEPETYDIVLSSLAFHYLESFEDLCRKIYGGLTRHGNFVFSVEHPVFTAYGSQDWYYNEQGERLHWPVDRYFAEGKRTARFLGEEVIKYHKTLTTYVRGVIGAGFEITDLVEPEPEGTFLETIPDMKDELRRPMMLIVAAVKK</sequence>
<evidence type="ECO:0000313" key="6">
    <source>
        <dbReference type="Proteomes" id="UP000004892"/>
    </source>
</evidence>
<dbReference type="GeneID" id="98069120"/>
<dbReference type="GO" id="GO:0032259">
    <property type="term" value="P:methylation"/>
    <property type="evidence" value="ECO:0007669"/>
    <property type="project" value="UniProtKB-KW"/>
</dbReference>
<dbReference type="InterPro" id="IPR029063">
    <property type="entry name" value="SAM-dependent_MTases_sf"/>
</dbReference>
<evidence type="ECO:0000256" key="2">
    <source>
        <dbReference type="ARBA" id="ARBA00022679"/>
    </source>
</evidence>